<keyword evidence="5" id="KW-1133">Transmembrane helix</keyword>
<protein>
    <submittedName>
        <fullName evidence="6">Tetratricopeptide repeat protein</fullName>
    </submittedName>
</protein>
<feature type="transmembrane region" description="Helical" evidence="5">
    <location>
        <begin position="403"/>
        <end position="421"/>
    </location>
</feature>
<feature type="compositionally biased region" description="Basic and acidic residues" evidence="4">
    <location>
        <begin position="18"/>
        <end position="31"/>
    </location>
</feature>
<evidence type="ECO:0000256" key="1">
    <source>
        <dbReference type="ARBA" id="ARBA00022737"/>
    </source>
</evidence>
<keyword evidence="1" id="KW-0677">Repeat</keyword>
<organism evidence="6 7">
    <name type="scientific">Eiseniibacteriota bacterium</name>
    <dbReference type="NCBI Taxonomy" id="2212470"/>
    <lineage>
        <taxon>Bacteria</taxon>
        <taxon>Candidatus Eiseniibacteriota</taxon>
    </lineage>
</organism>
<dbReference type="PANTHER" id="PTHR44227">
    <property type="match status" value="1"/>
</dbReference>
<dbReference type="GO" id="GO:0035269">
    <property type="term" value="P:protein O-linked glycosylation via mannose"/>
    <property type="evidence" value="ECO:0007669"/>
    <property type="project" value="TreeGrafter"/>
</dbReference>
<evidence type="ECO:0000256" key="2">
    <source>
        <dbReference type="ARBA" id="ARBA00022803"/>
    </source>
</evidence>
<dbReference type="PANTHER" id="PTHR44227:SF3">
    <property type="entry name" value="PROTEIN O-MANNOSYL-TRANSFERASE TMTC4"/>
    <property type="match status" value="1"/>
</dbReference>
<dbReference type="PROSITE" id="PS50005">
    <property type="entry name" value="TPR"/>
    <property type="match status" value="3"/>
</dbReference>
<name>A0A538TQL2_UNCEI</name>
<feature type="transmembrane region" description="Helical" evidence="5">
    <location>
        <begin position="378"/>
        <end position="397"/>
    </location>
</feature>
<feature type="repeat" description="TPR" evidence="3">
    <location>
        <begin position="618"/>
        <end position="651"/>
    </location>
</feature>
<feature type="repeat" description="TPR" evidence="3">
    <location>
        <begin position="550"/>
        <end position="583"/>
    </location>
</feature>
<dbReference type="GO" id="GO:0030968">
    <property type="term" value="P:endoplasmic reticulum unfolded protein response"/>
    <property type="evidence" value="ECO:0007669"/>
    <property type="project" value="TreeGrafter"/>
</dbReference>
<dbReference type="EMBL" id="VBOZ01000010">
    <property type="protein sequence ID" value="TMQ65919.1"/>
    <property type="molecule type" value="Genomic_DNA"/>
</dbReference>
<sequence>MTSAILASLVKCALEPTGDERHSTAVPGKREAKNRHTGAATPPRVAGPRASALSPNVLGVLCAFAAIALYLPALPYGWVWDDRLLVISNGAGGVGAEGLRLLTSLLFRLEWASGYGSPLFAHMVSILLHGAATWLFFRMALHVGARPGIAFVAALLFAAHPVHVEAVAYISGLPDLLATVFVLTALLLARSAELCTPEGCRSWKIWPAYAAMVAAVLSDEVAIVTPFLLVGLDRWGPVRVPLRQRLTHYSGFFAIALVYLLVRFVSGGGATPTLGSADAASGIDAAARAWAVPMAVFEYLKMLVYPHPLNALRALHAGEVSSWTGRLAPFAALAGLALIVVWRRRDPIARAGALLLLLPLLPALPLPMFIGSFAAERGAYLASVGLCLIVASIYAWAARSFAALRPLLLVAAIVIAAVAGLDTLLRLPVWRDDVSLLYAAVASNPKDPGPHLTLVNYFGHAREWPAALAEIDRAIALDPKNHAAVAKRTAILSQLGRFSDAEGSARRAIDLDPNDAASYANLSDALLQQQKIEQAVEAARRATDLDSTFADGWYNYGVALAAYGDAKGAIAAYGKVISLHPSDVLALNNLGTILGSTGKVEEARDLFIRLVGLAPKSVQAHMNLALAYLRLGDRESAAGEREEVRKLDPMAVKQLDEMFGAYLKEQRNAAAKKGAR</sequence>
<dbReference type="Proteomes" id="UP000317691">
    <property type="component" value="Unassembled WGS sequence"/>
</dbReference>
<dbReference type="InterPro" id="IPR052346">
    <property type="entry name" value="O-mannosyl-transferase_TMTC"/>
</dbReference>
<dbReference type="InterPro" id="IPR011990">
    <property type="entry name" value="TPR-like_helical_dom_sf"/>
</dbReference>
<feature type="transmembrane region" description="Helical" evidence="5">
    <location>
        <begin position="57"/>
        <end position="78"/>
    </location>
</feature>
<evidence type="ECO:0000313" key="6">
    <source>
        <dbReference type="EMBL" id="TMQ65919.1"/>
    </source>
</evidence>
<keyword evidence="5" id="KW-0812">Transmembrane</keyword>
<reference evidence="6 7" key="1">
    <citation type="journal article" date="2019" name="Nat. Microbiol.">
        <title>Mediterranean grassland soil C-N compound turnover is dependent on rainfall and depth, and is mediated by genomically divergent microorganisms.</title>
        <authorList>
            <person name="Diamond S."/>
            <person name="Andeer P.F."/>
            <person name="Li Z."/>
            <person name="Crits-Christoph A."/>
            <person name="Burstein D."/>
            <person name="Anantharaman K."/>
            <person name="Lane K.R."/>
            <person name="Thomas B.C."/>
            <person name="Pan C."/>
            <person name="Northen T.R."/>
            <person name="Banfield J.F."/>
        </authorList>
    </citation>
    <scope>NUCLEOTIDE SEQUENCE [LARGE SCALE GENOMIC DNA]</scope>
    <source>
        <strain evidence="6">WS_9</strain>
    </source>
</reference>
<dbReference type="SUPFAM" id="SSF48452">
    <property type="entry name" value="TPR-like"/>
    <property type="match status" value="1"/>
</dbReference>
<accession>A0A538TQL2</accession>
<evidence type="ECO:0000313" key="7">
    <source>
        <dbReference type="Proteomes" id="UP000317691"/>
    </source>
</evidence>
<feature type="transmembrane region" description="Helical" evidence="5">
    <location>
        <begin position="149"/>
        <end position="170"/>
    </location>
</feature>
<feature type="region of interest" description="Disordered" evidence="4">
    <location>
        <begin position="18"/>
        <end position="47"/>
    </location>
</feature>
<feature type="transmembrane region" description="Helical" evidence="5">
    <location>
        <begin position="348"/>
        <end position="366"/>
    </location>
</feature>
<feature type="transmembrane region" description="Helical" evidence="5">
    <location>
        <begin position="323"/>
        <end position="342"/>
    </location>
</feature>
<dbReference type="GO" id="GO:0000030">
    <property type="term" value="F:mannosyltransferase activity"/>
    <property type="evidence" value="ECO:0007669"/>
    <property type="project" value="TreeGrafter"/>
</dbReference>
<evidence type="ECO:0000256" key="4">
    <source>
        <dbReference type="SAM" id="MobiDB-lite"/>
    </source>
</evidence>
<evidence type="ECO:0000256" key="3">
    <source>
        <dbReference type="PROSITE-ProRule" id="PRU00339"/>
    </source>
</evidence>
<keyword evidence="2 3" id="KW-0802">TPR repeat</keyword>
<dbReference type="InterPro" id="IPR019734">
    <property type="entry name" value="TPR_rpt"/>
</dbReference>
<feature type="transmembrane region" description="Helical" evidence="5">
    <location>
        <begin position="119"/>
        <end position="137"/>
    </location>
</feature>
<dbReference type="Gene3D" id="1.25.40.10">
    <property type="entry name" value="Tetratricopeptide repeat domain"/>
    <property type="match status" value="1"/>
</dbReference>
<evidence type="ECO:0000256" key="5">
    <source>
        <dbReference type="SAM" id="Phobius"/>
    </source>
</evidence>
<dbReference type="SMART" id="SM00028">
    <property type="entry name" value="TPR"/>
    <property type="match status" value="6"/>
</dbReference>
<feature type="repeat" description="TPR" evidence="3">
    <location>
        <begin position="584"/>
        <end position="617"/>
    </location>
</feature>
<keyword evidence="5" id="KW-0472">Membrane</keyword>
<dbReference type="AlphaFoldDB" id="A0A538TQL2"/>
<comment type="caution">
    <text evidence="6">The sequence shown here is derived from an EMBL/GenBank/DDBJ whole genome shotgun (WGS) entry which is preliminary data.</text>
</comment>
<feature type="transmembrane region" description="Helical" evidence="5">
    <location>
        <begin position="208"/>
        <end position="229"/>
    </location>
</feature>
<feature type="transmembrane region" description="Helical" evidence="5">
    <location>
        <begin position="249"/>
        <end position="266"/>
    </location>
</feature>
<gene>
    <name evidence="6" type="ORF">E6K79_03360</name>
</gene>
<proteinExistence type="predicted"/>
<dbReference type="Pfam" id="PF13432">
    <property type="entry name" value="TPR_16"/>
    <property type="match status" value="2"/>
</dbReference>